<dbReference type="HOGENOM" id="CLU_2572141_0_0_9"/>
<gene>
    <name evidence="1" type="ORF">HMPREF0769_11862</name>
</gene>
<proteinExistence type="predicted"/>
<dbReference type="EMBL" id="ACJA02000004">
    <property type="protein sequence ID" value="EFH94241.1"/>
    <property type="molecule type" value="Genomic_DNA"/>
</dbReference>
<name>A0A0E1XEN4_STAAU</name>
<sequence length="81" mass="9454">MSNNANYGKLILHLVTSKLTNIEENPQLSNYESEYYLLEKNLIKTQFIKSTKSRCLYEETTYHILTNGDILNQPGNLKLWT</sequence>
<dbReference type="Proteomes" id="UP000003455">
    <property type="component" value="Chromosome"/>
</dbReference>
<comment type="caution">
    <text evidence="1">The sequence shown here is derived from an EMBL/GenBank/DDBJ whole genome shotgun (WGS) entry which is preliminary data.</text>
</comment>
<accession>A0A0E1XEN4</accession>
<protein>
    <submittedName>
        <fullName evidence="1">Uncharacterized protein</fullName>
    </submittedName>
</protein>
<organism evidence="1">
    <name type="scientific">Staphylococcus aureus subsp. aureus MN8</name>
    <dbReference type="NCBI Taxonomy" id="548470"/>
    <lineage>
        <taxon>Bacteria</taxon>
        <taxon>Bacillati</taxon>
        <taxon>Bacillota</taxon>
        <taxon>Bacilli</taxon>
        <taxon>Bacillales</taxon>
        <taxon>Staphylococcaceae</taxon>
        <taxon>Staphylococcus</taxon>
    </lineage>
</organism>
<evidence type="ECO:0000313" key="1">
    <source>
        <dbReference type="EMBL" id="EFH94241.1"/>
    </source>
</evidence>
<reference evidence="1" key="1">
    <citation type="submission" date="2010-05" db="EMBL/GenBank/DDBJ databases">
        <authorList>
            <person name="Muzny D."/>
            <person name="Qin X."/>
            <person name="Buhay C."/>
            <person name="Dugan-Rocha S."/>
            <person name="Ding Y."/>
            <person name="Chen G."/>
            <person name="Hawes A."/>
            <person name="Holder M."/>
            <person name="Jhangiani S."/>
            <person name="Johnson A."/>
            <person name="Khan Z."/>
            <person name="Li Z."/>
            <person name="Liu W."/>
            <person name="Liu X."/>
            <person name="Perez L."/>
            <person name="Shen H."/>
            <person name="Wang Q."/>
            <person name="Watt J."/>
            <person name="Xi L."/>
            <person name="Xin Y."/>
            <person name="Zhou J."/>
            <person name="Deng J."/>
            <person name="Jiang H."/>
            <person name="Liu Y."/>
            <person name="Qu J."/>
            <person name="Song X.-Z."/>
            <person name="Zhang L."/>
            <person name="Villasana D."/>
            <person name="Johnson A."/>
            <person name="Liu J."/>
            <person name="Liyanage D."/>
            <person name="Lorensuhewa L."/>
            <person name="Robinson T."/>
            <person name="Song A."/>
            <person name="Song B.-B."/>
            <person name="Dinh H."/>
            <person name="Thornton R."/>
            <person name="Coyle M."/>
            <person name="Francisco L."/>
            <person name="Jackson L."/>
            <person name="Javaid M."/>
            <person name="Korchina V."/>
            <person name="Kovar C."/>
            <person name="Mata R."/>
            <person name="Mathew T."/>
            <person name="Ngo R."/>
            <person name="Nguyen L."/>
            <person name="Nguyen N."/>
            <person name="Okwuonu G."/>
            <person name="Ongeri F."/>
            <person name="Pham C."/>
            <person name="Simmons D."/>
            <person name="Wilczek-Boney K."/>
            <person name="Hale W."/>
            <person name="Jakkamsetti A."/>
            <person name="Pham P."/>
            <person name="Ruth R."/>
            <person name="San Lucas F."/>
            <person name="Warren J."/>
            <person name="Zhang J."/>
            <person name="Zhao Z."/>
            <person name="Zhou C."/>
            <person name="Zhu D."/>
            <person name="Lee S."/>
            <person name="Bess C."/>
            <person name="Blankenburg K."/>
            <person name="Forbes L."/>
            <person name="Fu Q."/>
            <person name="Gubbala S."/>
            <person name="Hirani K."/>
            <person name="Jayaseelan J.C."/>
            <person name="Lara F."/>
            <person name="Munidasa M."/>
            <person name="Palculict T."/>
            <person name="Patil S."/>
            <person name="Pu L.-L."/>
            <person name="Saada N."/>
            <person name="Tang L."/>
            <person name="Weissenberger G."/>
            <person name="Zhu Y."/>
            <person name="Hemphill L."/>
            <person name="Shang Y."/>
            <person name="Youmans B."/>
            <person name="Ayvaz T."/>
            <person name="Ross M."/>
            <person name="Santibanez J."/>
            <person name="Aqrawi P."/>
            <person name="Gross S."/>
            <person name="Joshi V."/>
            <person name="Fowler G."/>
            <person name="Nazareth L."/>
            <person name="Reid J."/>
            <person name="Worley K."/>
            <person name="Petrosino J."/>
            <person name="Highlander S."/>
            <person name="Gibbs R."/>
        </authorList>
    </citation>
    <scope>NUCLEOTIDE SEQUENCE [LARGE SCALE GENOMIC DNA]</scope>
    <source>
        <strain evidence="1">MN8</strain>
    </source>
</reference>
<dbReference type="AlphaFoldDB" id="A0A0E1XEN4"/>